<keyword evidence="13" id="KW-1185">Reference proteome</keyword>
<feature type="domain" description="tRNA-specific 2-thiouridylase MnmA-like C-terminal" evidence="10">
    <location>
        <begin position="323"/>
        <end position="360"/>
    </location>
</feature>
<dbReference type="InterPro" id="IPR004506">
    <property type="entry name" value="MnmA-like"/>
</dbReference>
<organism evidence="12 13">
    <name type="scientific">Labilibaculum filiforme</name>
    <dbReference type="NCBI Taxonomy" id="1940526"/>
    <lineage>
        <taxon>Bacteria</taxon>
        <taxon>Pseudomonadati</taxon>
        <taxon>Bacteroidota</taxon>
        <taxon>Bacteroidia</taxon>
        <taxon>Marinilabiliales</taxon>
        <taxon>Marinifilaceae</taxon>
        <taxon>Labilibaculum</taxon>
    </lineage>
</organism>
<dbReference type="CDD" id="cd01998">
    <property type="entry name" value="MnmA_TRMU-like"/>
    <property type="match status" value="1"/>
</dbReference>
<keyword evidence="3 9" id="KW-0819">tRNA processing</keyword>
<comment type="caution">
    <text evidence="12">The sequence shown here is derived from an EMBL/GenBank/DDBJ whole genome shotgun (WGS) entry which is preliminary data.</text>
</comment>
<keyword evidence="7 9" id="KW-1015">Disulfide bond</keyword>
<evidence type="ECO:0000313" key="12">
    <source>
        <dbReference type="EMBL" id="PKQ61234.1"/>
    </source>
</evidence>
<keyword evidence="2 9" id="KW-0808">Transferase</keyword>
<dbReference type="PANTHER" id="PTHR11933">
    <property type="entry name" value="TRNA 5-METHYLAMINOMETHYL-2-THIOURIDYLATE -METHYLTRANSFERASE"/>
    <property type="match status" value="1"/>
</dbReference>
<feature type="site" description="Interaction with tRNA" evidence="9">
    <location>
        <position position="346"/>
    </location>
</feature>
<dbReference type="EC" id="2.8.1.13" evidence="9"/>
<dbReference type="AlphaFoldDB" id="A0A2N3HT44"/>
<feature type="binding site" evidence="9">
    <location>
        <position position="40"/>
    </location>
    <ligand>
        <name>ATP</name>
        <dbReference type="ChEBI" id="CHEBI:30616"/>
    </ligand>
</feature>
<gene>
    <name evidence="9" type="primary">mnmA</name>
    <name evidence="12" type="ORF">BZG02_16510</name>
</gene>
<dbReference type="SUPFAM" id="SSF52402">
    <property type="entry name" value="Adenine nucleotide alpha hydrolases-like"/>
    <property type="match status" value="1"/>
</dbReference>
<dbReference type="Pfam" id="PF20258">
    <property type="entry name" value="tRNA_Me_trans_C"/>
    <property type="match status" value="1"/>
</dbReference>
<accession>A0A2N3HT44</accession>
<feature type="disulfide bond" description="Alternate" evidence="9">
    <location>
        <begin position="106"/>
        <end position="203"/>
    </location>
</feature>
<dbReference type="Pfam" id="PF20259">
    <property type="entry name" value="tRNA_Me_trans_M"/>
    <property type="match status" value="1"/>
</dbReference>
<feature type="binding site" evidence="9">
    <location>
        <begin position="14"/>
        <end position="21"/>
    </location>
    <ligand>
        <name>ATP</name>
        <dbReference type="ChEBI" id="CHEBI:30616"/>
    </ligand>
</feature>
<evidence type="ECO:0000259" key="10">
    <source>
        <dbReference type="Pfam" id="PF20258"/>
    </source>
</evidence>
<dbReference type="RefSeq" id="WP_101262784.1">
    <property type="nucleotide sequence ID" value="NZ_MVDD01000016.1"/>
</dbReference>
<protein>
    <recommendedName>
        <fullName evidence="9">tRNA-specific 2-thiouridylase MnmA</fullName>
        <ecNumber evidence="9">2.8.1.13</ecNumber>
    </recommendedName>
</protein>
<dbReference type="InterPro" id="IPR046885">
    <property type="entry name" value="MnmA-like_C"/>
</dbReference>
<dbReference type="NCBIfam" id="NF001138">
    <property type="entry name" value="PRK00143.1"/>
    <property type="match status" value="1"/>
</dbReference>
<dbReference type="GO" id="GO:0005524">
    <property type="term" value="F:ATP binding"/>
    <property type="evidence" value="ECO:0007669"/>
    <property type="project" value="UniProtKB-KW"/>
</dbReference>
<dbReference type="PANTHER" id="PTHR11933:SF5">
    <property type="entry name" value="MITOCHONDRIAL TRNA-SPECIFIC 2-THIOURIDYLASE 1"/>
    <property type="match status" value="1"/>
</dbReference>
<feature type="region of interest" description="Interaction with tRNA" evidence="9">
    <location>
        <begin position="152"/>
        <end position="154"/>
    </location>
</feature>
<name>A0A2N3HT44_9BACT</name>
<dbReference type="Gene3D" id="2.30.30.280">
    <property type="entry name" value="Adenine nucleotide alpha hydrolases-like domains"/>
    <property type="match status" value="1"/>
</dbReference>
<feature type="binding site" evidence="9">
    <location>
        <position position="130"/>
    </location>
    <ligand>
        <name>ATP</name>
        <dbReference type="ChEBI" id="CHEBI:30616"/>
    </ligand>
</feature>
<dbReference type="Gene3D" id="3.40.50.620">
    <property type="entry name" value="HUPs"/>
    <property type="match status" value="1"/>
</dbReference>
<dbReference type="GO" id="GO:0000049">
    <property type="term" value="F:tRNA binding"/>
    <property type="evidence" value="ECO:0007669"/>
    <property type="project" value="UniProtKB-KW"/>
</dbReference>
<reference evidence="12 13" key="1">
    <citation type="journal article" date="2017" name="Front. Microbiol.">
        <title>Labilibaculum manganireducens gen. nov., sp. nov. and Labilibaculum filiforme sp. nov., Novel Bacteroidetes Isolated from Subsurface Sediments of the Baltic Sea.</title>
        <authorList>
            <person name="Vandieken V."/>
            <person name="Marshall I.P."/>
            <person name="Niemann H."/>
            <person name="Engelen B."/>
            <person name="Cypionka H."/>
        </authorList>
    </citation>
    <scope>NUCLEOTIDE SEQUENCE [LARGE SCALE GENOMIC DNA]</scope>
    <source>
        <strain evidence="12 13">59.16B</strain>
    </source>
</reference>
<dbReference type="HAMAP" id="MF_00144">
    <property type="entry name" value="tRNA_thiouridyl_MnmA"/>
    <property type="match status" value="1"/>
</dbReference>
<dbReference type="EMBL" id="MVDD01000016">
    <property type="protein sequence ID" value="PKQ61234.1"/>
    <property type="molecule type" value="Genomic_DNA"/>
</dbReference>
<keyword evidence="1 9" id="KW-0820">tRNA-binding</keyword>
<evidence type="ECO:0000256" key="3">
    <source>
        <dbReference type="ARBA" id="ARBA00022694"/>
    </source>
</evidence>
<feature type="site" description="Interaction with tRNA" evidence="9">
    <location>
        <position position="131"/>
    </location>
</feature>
<evidence type="ECO:0000259" key="11">
    <source>
        <dbReference type="Pfam" id="PF20259"/>
    </source>
</evidence>
<comment type="subcellular location">
    <subcellularLocation>
        <location evidence="9">Cytoplasm</location>
    </subcellularLocation>
</comment>
<comment type="catalytic activity">
    <reaction evidence="8 9">
        <text>S-sulfanyl-L-cysteinyl-[protein] + uridine(34) in tRNA + AH2 + ATP = 2-thiouridine(34) in tRNA + L-cysteinyl-[protein] + A + AMP + diphosphate + H(+)</text>
        <dbReference type="Rhea" id="RHEA:47032"/>
        <dbReference type="Rhea" id="RHEA-COMP:10131"/>
        <dbReference type="Rhea" id="RHEA-COMP:11726"/>
        <dbReference type="Rhea" id="RHEA-COMP:11727"/>
        <dbReference type="Rhea" id="RHEA-COMP:11728"/>
        <dbReference type="ChEBI" id="CHEBI:13193"/>
        <dbReference type="ChEBI" id="CHEBI:15378"/>
        <dbReference type="ChEBI" id="CHEBI:17499"/>
        <dbReference type="ChEBI" id="CHEBI:29950"/>
        <dbReference type="ChEBI" id="CHEBI:30616"/>
        <dbReference type="ChEBI" id="CHEBI:33019"/>
        <dbReference type="ChEBI" id="CHEBI:61963"/>
        <dbReference type="ChEBI" id="CHEBI:65315"/>
        <dbReference type="ChEBI" id="CHEBI:87170"/>
        <dbReference type="ChEBI" id="CHEBI:456215"/>
        <dbReference type="EC" id="2.8.1.13"/>
    </reaction>
</comment>
<dbReference type="GO" id="GO:0002143">
    <property type="term" value="P:tRNA wobble position uridine thiolation"/>
    <property type="evidence" value="ECO:0007669"/>
    <property type="project" value="TreeGrafter"/>
</dbReference>
<evidence type="ECO:0000256" key="9">
    <source>
        <dbReference type="HAMAP-Rule" id="MF_00144"/>
    </source>
</evidence>
<comment type="function">
    <text evidence="9">Catalyzes the 2-thiolation of uridine at the wobble position (U34) of tRNA, leading to the formation of s(2)U34.</text>
</comment>
<feature type="active site" description="Cysteine persulfide intermediate" evidence="9">
    <location>
        <position position="203"/>
    </location>
</feature>
<keyword evidence="4 9" id="KW-0547">Nucleotide-binding</keyword>
<evidence type="ECO:0000256" key="4">
    <source>
        <dbReference type="ARBA" id="ARBA00022741"/>
    </source>
</evidence>
<dbReference type="GO" id="GO:0005737">
    <property type="term" value="C:cytoplasm"/>
    <property type="evidence" value="ECO:0007669"/>
    <property type="project" value="UniProtKB-SubCell"/>
</dbReference>
<evidence type="ECO:0000313" key="13">
    <source>
        <dbReference type="Proteomes" id="UP000233535"/>
    </source>
</evidence>
<dbReference type="Proteomes" id="UP000233535">
    <property type="component" value="Unassembled WGS sequence"/>
</dbReference>
<evidence type="ECO:0000256" key="1">
    <source>
        <dbReference type="ARBA" id="ARBA00022555"/>
    </source>
</evidence>
<dbReference type="NCBIfam" id="TIGR00420">
    <property type="entry name" value="trmU"/>
    <property type="match status" value="1"/>
</dbReference>
<dbReference type="OrthoDB" id="9800696at2"/>
<evidence type="ECO:0000256" key="7">
    <source>
        <dbReference type="ARBA" id="ARBA00023157"/>
    </source>
</evidence>
<dbReference type="Gene3D" id="2.40.30.10">
    <property type="entry name" value="Translation factors"/>
    <property type="match status" value="1"/>
</dbReference>
<feature type="active site" description="Nucleophile" evidence="9">
    <location>
        <position position="106"/>
    </location>
</feature>
<evidence type="ECO:0000256" key="6">
    <source>
        <dbReference type="ARBA" id="ARBA00022884"/>
    </source>
</evidence>
<dbReference type="InterPro" id="IPR046884">
    <property type="entry name" value="MnmA-like_central"/>
</dbReference>
<evidence type="ECO:0000256" key="5">
    <source>
        <dbReference type="ARBA" id="ARBA00022840"/>
    </source>
</evidence>
<dbReference type="GO" id="GO:0103016">
    <property type="term" value="F:tRNA-uridine 2-sulfurtransferase activity"/>
    <property type="evidence" value="ECO:0007669"/>
    <property type="project" value="UniProtKB-EC"/>
</dbReference>
<evidence type="ECO:0000256" key="8">
    <source>
        <dbReference type="ARBA" id="ARBA00051542"/>
    </source>
</evidence>
<proteinExistence type="inferred from homology"/>
<dbReference type="Pfam" id="PF03054">
    <property type="entry name" value="tRNA_Me_trans"/>
    <property type="match status" value="1"/>
</dbReference>
<keyword evidence="9" id="KW-0963">Cytoplasm</keyword>
<comment type="caution">
    <text evidence="9">Lacks conserved residue(s) required for the propagation of feature annotation.</text>
</comment>
<evidence type="ECO:0000256" key="2">
    <source>
        <dbReference type="ARBA" id="ARBA00022679"/>
    </source>
</evidence>
<sequence>MKEEKDTKTKVVLGMSGGTDSSVTAMLLQQQGYHVIGVSLWFFGTNNSFESSDPIPDFILEAQKLAQQLGIEHHVIDARREFRETIIQFFLDEYLAGRTPSPCIQCNPQLKWKLLLEKANELNCEFIATGHYIQIRKEANTFYIFKGKDPAKDQSYFLWNLGQNILSRTLTPLGIYTKTEVREIAKDFGFAEVAKKKESMGICFMDRMDYRDFLQEMIPDLDQKIGRGKVTDTKGKHLGWHDGYPYYTVGQKRGLELKEKSGLMVSRIDAGTNTLILEKKEDLNVMNLRVSDYYFNDIADSKLPNISTIVRGLGRNPQKFSCLQLLNTTELEVKLEDPAWAIAPGQPVAFYIGNKLIGGGFAE</sequence>
<keyword evidence="6 9" id="KW-0694">RNA-binding</keyword>
<dbReference type="InterPro" id="IPR014729">
    <property type="entry name" value="Rossmann-like_a/b/a_fold"/>
</dbReference>
<keyword evidence="5 9" id="KW-0067">ATP-binding</keyword>
<comment type="similarity">
    <text evidence="9">Belongs to the MnmA/TRMU family.</text>
</comment>
<dbReference type="InterPro" id="IPR023382">
    <property type="entry name" value="MnmA-like_central_sf"/>
</dbReference>
<feature type="domain" description="tRNA-specific 2-thiouridylase MnmA-like central" evidence="11">
    <location>
        <begin position="212"/>
        <end position="276"/>
    </location>
</feature>